<keyword evidence="4 6" id="KW-0472">Membrane</keyword>
<feature type="compositionally biased region" description="Low complexity" evidence="5">
    <location>
        <begin position="1"/>
        <end position="16"/>
    </location>
</feature>
<comment type="caution">
    <text evidence="7">The sequence shown here is derived from an EMBL/GenBank/DDBJ whole genome shotgun (WGS) entry which is preliminary data.</text>
</comment>
<evidence type="ECO:0000313" key="8">
    <source>
        <dbReference type="Proteomes" id="UP000664169"/>
    </source>
</evidence>
<dbReference type="PANTHER" id="PTHR31465:SF1">
    <property type="entry name" value="PROTEIN RTA1-RELATED"/>
    <property type="match status" value="1"/>
</dbReference>
<evidence type="ECO:0000256" key="6">
    <source>
        <dbReference type="SAM" id="Phobius"/>
    </source>
</evidence>
<dbReference type="PANTHER" id="PTHR31465">
    <property type="entry name" value="PROTEIN RTA1-RELATED"/>
    <property type="match status" value="1"/>
</dbReference>
<reference evidence="7" key="1">
    <citation type="submission" date="2021-03" db="EMBL/GenBank/DDBJ databases">
        <authorList>
            <person name="Tagirdzhanova G."/>
        </authorList>
    </citation>
    <scope>NUCLEOTIDE SEQUENCE</scope>
</reference>
<accession>A0A8H3EIW1</accession>
<feature type="transmembrane region" description="Helical" evidence="6">
    <location>
        <begin position="75"/>
        <end position="94"/>
    </location>
</feature>
<evidence type="ECO:0000256" key="1">
    <source>
        <dbReference type="ARBA" id="ARBA00004141"/>
    </source>
</evidence>
<organism evidence="7 8">
    <name type="scientific">Gomphillus americanus</name>
    <dbReference type="NCBI Taxonomy" id="1940652"/>
    <lineage>
        <taxon>Eukaryota</taxon>
        <taxon>Fungi</taxon>
        <taxon>Dikarya</taxon>
        <taxon>Ascomycota</taxon>
        <taxon>Pezizomycotina</taxon>
        <taxon>Lecanoromycetes</taxon>
        <taxon>OSLEUM clade</taxon>
        <taxon>Ostropomycetidae</taxon>
        <taxon>Ostropales</taxon>
        <taxon>Graphidaceae</taxon>
        <taxon>Gomphilloideae</taxon>
        <taxon>Gomphillus</taxon>
    </lineage>
</organism>
<sequence>MSSTQSSADSTSSSITNDPAYQGYVDPDWPNPGGEGDARIIIYGYVPSIAVCSLGIVLFFGAFVFHTWRLKRHRIWYFSTVLVATFMEILGYIFRTLSSRKDPYAVSYFVAQYFLIVVAPVLLSAAIYTIVSALIDAYGREYAPLSPKLVLWGFVACDIIATIIQITGAGLVGSAYSNLKDPNVPNKILLAGLAFQVFTFALFLLVLMIVLWKGRSSPVKVSKAFLTSTVIATLAIYLRTVFRLAETAQGLEASISTHEVYFGCLEFAPIVIGVYLLAIWYPGEYLQHKNSTKHSAEKRSGVSV</sequence>
<dbReference type="EMBL" id="CAJPDQ010000001">
    <property type="protein sequence ID" value="CAF9903786.1"/>
    <property type="molecule type" value="Genomic_DNA"/>
</dbReference>
<keyword evidence="2 6" id="KW-0812">Transmembrane</keyword>
<feature type="transmembrane region" description="Helical" evidence="6">
    <location>
        <begin position="260"/>
        <end position="281"/>
    </location>
</feature>
<comment type="subcellular location">
    <subcellularLocation>
        <location evidence="1">Membrane</location>
        <topology evidence="1">Multi-pass membrane protein</topology>
    </subcellularLocation>
</comment>
<feature type="transmembrane region" description="Helical" evidence="6">
    <location>
        <begin position="188"/>
        <end position="212"/>
    </location>
</feature>
<dbReference type="OrthoDB" id="1844152at2759"/>
<evidence type="ECO:0000256" key="2">
    <source>
        <dbReference type="ARBA" id="ARBA00022692"/>
    </source>
</evidence>
<evidence type="ECO:0000256" key="5">
    <source>
        <dbReference type="SAM" id="MobiDB-lite"/>
    </source>
</evidence>
<keyword evidence="8" id="KW-1185">Reference proteome</keyword>
<evidence type="ECO:0000256" key="3">
    <source>
        <dbReference type="ARBA" id="ARBA00022989"/>
    </source>
</evidence>
<evidence type="ECO:0000256" key="4">
    <source>
        <dbReference type="ARBA" id="ARBA00023136"/>
    </source>
</evidence>
<evidence type="ECO:0000313" key="7">
    <source>
        <dbReference type="EMBL" id="CAF9903786.1"/>
    </source>
</evidence>
<dbReference type="GO" id="GO:0016020">
    <property type="term" value="C:membrane"/>
    <property type="evidence" value="ECO:0007669"/>
    <property type="project" value="UniProtKB-SubCell"/>
</dbReference>
<feature type="transmembrane region" description="Helical" evidence="6">
    <location>
        <begin position="40"/>
        <end position="63"/>
    </location>
</feature>
<dbReference type="Pfam" id="PF04479">
    <property type="entry name" value="RTA1"/>
    <property type="match status" value="1"/>
</dbReference>
<proteinExistence type="predicted"/>
<keyword evidence="3 6" id="KW-1133">Transmembrane helix</keyword>
<gene>
    <name evidence="7" type="ORF">GOMPHAMPRED_000546</name>
</gene>
<name>A0A8H3EIW1_9LECA</name>
<dbReference type="InterPro" id="IPR007568">
    <property type="entry name" value="RTA1"/>
</dbReference>
<feature type="region of interest" description="Disordered" evidence="5">
    <location>
        <begin position="1"/>
        <end position="22"/>
    </location>
</feature>
<dbReference type="AlphaFoldDB" id="A0A8H3EIW1"/>
<feature type="transmembrane region" description="Helical" evidence="6">
    <location>
        <begin position="114"/>
        <end position="137"/>
    </location>
</feature>
<protein>
    <submittedName>
        <fullName evidence="7">Uncharacterized protein</fullName>
    </submittedName>
</protein>
<dbReference type="Proteomes" id="UP000664169">
    <property type="component" value="Unassembled WGS sequence"/>
</dbReference>
<feature type="transmembrane region" description="Helical" evidence="6">
    <location>
        <begin position="224"/>
        <end position="240"/>
    </location>
</feature>
<feature type="transmembrane region" description="Helical" evidence="6">
    <location>
        <begin position="149"/>
        <end position="176"/>
    </location>
</feature>